<keyword evidence="2" id="KW-0812">Transmembrane</keyword>
<feature type="coiled-coil region" evidence="1">
    <location>
        <begin position="55"/>
        <end position="82"/>
    </location>
</feature>
<dbReference type="EMBL" id="AUZJ01000050">
    <property type="protein sequence ID" value="ERF60041.1"/>
    <property type="molecule type" value="Genomic_DNA"/>
</dbReference>
<keyword evidence="2" id="KW-1133">Transmembrane helix</keyword>
<gene>
    <name evidence="4" type="ORF">HMPREF0860_1390</name>
    <name evidence="3" type="ORF">HMPREF1325_1164</name>
</gene>
<evidence type="ECO:0000256" key="1">
    <source>
        <dbReference type="SAM" id="Coils"/>
    </source>
</evidence>
<evidence type="ECO:0000313" key="5">
    <source>
        <dbReference type="Proteomes" id="UP000016412"/>
    </source>
</evidence>
<dbReference type="AlphaFoldDB" id="U1FKX7"/>
<sequence length="224" mass="25255">MPGVLFAIVAINIVLWGVFIVRFKRLFSADDVIEKTRAEMDNMIRDINNNTVRAIDIIDDRTKQLKRLIEEADRRIALARSEEAKKLTASALRDTLEKKSVSEVSRRAANTYKKNVPRSRPSPDASYAVTGEAEALAEMQHSLFDDTRTSVRTKAEMNVTDDGASYAKVPVIKPDVYFSETPIVPKKNFTKQVLEMAEMGLTIEQIAKQLSCSKTEVQMILDMQ</sequence>
<organism evidence="3 5">
    <name type="scientific">Treponema socranskii subsp. socranskii VPI DR56BR1116 = ATCC 35536</name>
    <dbReference type="NCBI Taxonomy" id="1125725"/>
    <lineage>
        <taxon>Bacteria</taxon>
        <taxon>Pseudomonadati</taxon>
        <taxon>Spirochaetota</taxon>
        <taxon>Spirochaetia</taxon>
        <taxon>Spirochaetales</taxon>
        <taxon>Treponemataceae</taxon>
        <taxon>Treponema</taxon>
    </lineage>
</organism>
<feature type="transmembrane region" description="Helical" evidence="2">
    <location>
        <begin position="6"/>
        <end position="23"/>
    </location>
</feature>
<keyword evidence="2" id="KW-0472">Membrane</keyword>
<evidence type="ECO:0000313" key="3">
    <source>
        <dbReference type="EMBL" id="ERF60041.1"/>
    </source>
</evidence>
<reference evidence="5 6" key="1">
    <citation type="submission" date="2013-08" db="EMBL/GenBank/DDBJ databases">
        <authorList>
            <person name="Durkin A.S."/>
            <person name="Haft D.R."/>
            <person name="McCorrison J."/>
            <person name="Torralba M."/>
            <person name="Gillis M."/>
            <person name="Haft D.H."/>
            <person name="Methe B."/>
            <person name="Sutton G."/>
            <person name="Nelson K.E."/>
        </authorList>
    </citation>
    <scope>NUCLEOTIDE SEQUENCE [LARGE SCALE GENOMIC DNA]</scope>
    <source>
        <strain evidence="4 6">ATCC 35536</strain>
        <strain evidence="3 5">VPI DR56BR1116</strain>
    </source>
</reference>
<dbReference type="OrthoDB" id="361920at2"/>
<dbReference type="Proteomes" id="UP000016646">
    <property type="component" value="Unassembled WGS sequence"/>
</dbReference>
<evidence type="ECO:0000313" key="4">
    <source>
        <dbReference type="EMBL" id="ERK01475.1"/>
    </source>
</evidence>
<dbReference type="STRING" id="1125725.HMPREF1325_1164"/>
<evidence type="ECO:0000256" key="2">
    <source>
        <dbReference type="SAM" id="Phobius"/>
    </source>
</evidence>
<proteinExistence type="predicted"/>
<dbReference type="PATRIC" id="fig|1125725.3.peg.2007"/>
<keyword evidence="6" id="KW-1185">Reference proteome</keyword>
<comment type="caution">
    <text evidence="3">The sequence shown here is derived from an EMBL/GenBank/DDBJ whole genome shotgun (WGS) entry which is preliminary data.</text>
</comment>
<evidence type="ECO:0000313" key="6">
    <source>
        <dbReference type="Proteomes" id="UP000016646"/>
    </source>
</evidence>
<dbReference type="Proteomes" id="UP000016412">
    <property type="component" value="Unassembled WGS sequence"/>
</dbReference>
<name>U1FKX7_TRESO</name>
<dbReference type="RefSeq" id="WP_021331006.1">
    <property type="nucleotide sequence ID" value="NZ_AUZJ01000050.1"/>
</dbReference>
<accession>U1FKX7</accession>
<dbReference type="eggNOG" id="ENOG50314ZA">
    <property type="taxonomic scope" value="Bacteria"/>
</dbReference>
<keyword evidence="1" id="KW-0175">Coiled coil</keyword>
<dbReference type="EMBL" id="AVQI01000056">
    <property type="protein sequence ID" value="ERK01475.1"/>
    <property type="molecule type" value="Genomic_DNA"/>
</dbReference>
<protein>
    <submittedName>
        <fullName evidence="3">Uncharacterized protein</fullName>
    </submittedName>
</protein>